<feature type="domain" description="Potassium channel" evidence="2">
    <location>
        <begin position="177"/>
        <end position="227"/>
    </location>
</feature>
<dbReference type="OrthoDB" id="10657206at2759"/>
<keyword evidence="1" id="KW-1133">Transmembrane helix</keyword>
<dbReference type="InterPro" id="IPR013099">
    <property type="entry name" value="K_chnl_dom"/>
</dbReference>
<dbReference type="Gene3D" id="1.10.287.70">
    <property type="match status" value="1"/>
</dbReference>
<evidence type="ECO:0000313" key="5">
    <source>
        <dbReference type="Proteomes" id="UP000018208"/>
    </source>
</evidence>
<evidence type="ECO:0000256" key="1">
    <source>
        <dbReference type="SAM" id="Phobius"/>
    </source>
</evidence>
<organism evidence="3">
    <name type="scientific">Spironucleus salmonicida</name>
    <dbReference type="NCBI Taxonomy" id="348837"/>
    <lineage>
        <taxon>Eukaryota</taxon>
        <taxon>Metamonada</taxon>
        <taxon>Diplomonadida</taxon>
        <taxon>Hexamitidae</taxon>
        <taxon>Hexamitinae</taxon>
        <taxon>Spironucleus</taxon>
    </lineage>
</organism>
<keyword evidence="1" id="KW-0472">Membrane</keyword>
<evidence type="ECO:0000259" key="2">
    <source>
        <dbReference type="Pfam" id="PF07885"/>
    </source>
</evidence>
<gene>
    <name evidence="3" type="ORF">SS50377_17734</name>
    <name evidence="4" type="ORF">SS50377_25687</name>
</gene>
<reference evidence="3 4" key="1">
    <citation type="journal article" date="2014" name="PLoS Genet.">
        <title>The Genome of Spironucleus salmonicida Highlights a Fish Pathogen Adapted to Fluctuating Environments.</title>
        <authorList>
            <person name="Xu F."/>
            <person name="Jerlstrom-Hultqvist J."/>
            <person name="Einarsson E."/>
            <person name="Astvaldsson A."/>
            <person name="Svard S.G."/>
            <person name="Andersson J.O."/>
        </authorList>
    </citation>
    <scope>NUCLEOTIDE SEQUENCE</scope>
    <source>
        <strain evidence="4">ATCC 50377</strain>
    </source>
</reference>
<dbReference type="AlphaFoldDB" id="V6LGB5"/>
<dbReference type="VEuPathDB" id="GiardiaDB:SS50377_25687"/>
<evidence type="ECO:0000313" key="4">
    <source>
        <dbReference type="EMBL" id="KAH0571501.1"/>
    </source>
</evidence>
<accession>V6LGB5</accession>
<dbReference type="EMBL" id="KI546157">
    <property type="protein sequence ID" value="EST42711.1"/>
    <property type="molecule type" value="Genomic_DNA"/>
</dbReference>
<dbReference type="SUPFAM" id="SSF81324">
    <property type="entry name" value="Voltage-gated potassium channels"/>
    <property type="match status" value="1"/>
</dbReference>
<dbReference type="Proteomes" id="UP000018208">
    <property type="component" value="Unassembled WGS sequence"/>
</dbReference>
<keyword evidence="1 3" id="KW-0812">Transmembrane</keyword>
<proteinExistence type="predicted"/>
<feature type="transmembrane region" description="Helical" evidence="1">
    <location>
        <begin position="134"/>
        <end position="153"/>
    </location>
</feature>
<reference evidence="4" key="2">
    <citation type="submission" date="2020-12" db="EMBL/GenBank/DDBJ databases">
        <title>New Spironucleus salmonicida genome in near-complete chromosomes.</title>
        <authorList>
            <person name="Xu F."/>
            <person name="Kurt Z."/>
            <person name="Jimenez-Gonzalez A."/>
            <person name="Astvaldsson A."/>
            <person name="Andersson J.O."/>
            <person name="Svard S.G."/>
        </authorList>
    </citation>
    <scope>NUCLEOTIDE SEQUENCE</scope>
    <source>
        <strain evidence="4">ATCC 50377</strain>
    </source>
</reference>
<keyword evidence="5" id="KW-1185">Reference proteome</keyword>
<evidence type="ECO:0000313" key="3">
    <source>
        <dbReference type="EMBL" id="EST42711.1"/>
    </source>
</evidence>
<feature type="transmembrane region" description="Helical" evidence="1">
    <location>
        <begin position="207"/>
        <end position="228"/>
    </location>
</feature>
<protein>
    <submittedName>
        <fullName evidence="3">Ion channel and transmembrane domain-containing protein</fullName>
    </submittedName>
    <submittedName>
        <fullName evidence="4">Ion channel domain-containing protein</fullName>
    </submittedName>
</protein>
<feature type="transmembrane region" description="Helical" evidence="1">
    <location>
        <begin position="62"/>
        <end position="86"/>
    </location>
</feature>
<sequence length="229" mass="26208">MEIQLKEQTILTRDNLITTLTNLEQKIVDLSIIIEAKLESNDEQQDQLFNFKSKNIQLAINVIFRANCIASSIAFTLFILSIFTLLEVVTMTFHQLQIIAFFLLSLTIIWVIVLILVTVEQISCLINRTARIKIMSYLYFSLVMLFALIYTEIEVGSPNSFNGISIVNYTGCLRTIQQYFDFIYFSSVCQSSVGFGDINPRVALSRFFVFPQTLISVAYLSILFSNWIS</sequence>
<name>V6LGB5_9EUKA</name>
<dbReference type="Pfam" id="PF07885">
    <property type="entry name" value="Ion_trans_2"/>
    <property type="match status" value="1"/>
</dbReference>
<feature type="transmembrane region" description="Helical" evidence="1">
    <location>
        <begin position="98"/>
        <end position="122"/>
    </location>
</feature>
<dbReference type="EMBL" id="AUWU02000006">
    <property type="protein sequence ID" value="KAH0571501.1"/>
    <property type="molecule type" value="Genomic_DNA"/>
</dbReference>